<dbReference type="Pfam" id="PF00583">
    <property type="entry name" value="Acetyltransf_1"/>
    <property type="match status" value="1"/>
</dbReference>
<evidence type="ECO:0000259" key="1">
    <source>
        <dbReference type="PROSITE" id="PS51186"/>
    </source>
</evidence>
<evidence type="ECO:0000313" key="3">
    <source>
        <dbReference type="Proteomes" id="UP000678281"/>
    </source>
</evidence>
<dbReference type="RefSeq" id="WP_212658825.1">
    <property type="nucleotide sequence ID" value="NZ_JAGXTP010000001.1"/>
</dbReference>
<organism evidence="2 3">
    <name type="scientific">Devosia litorisediminis</name>
    <dbReference type="NCBI Taxonomy" id="2829817"/>
    <lineage>
        <taxon>Bacteria</taxon>
        <taxon>Pseudomonadati</taxon>
        <taxon>Pseudomonadota</taxon>
        <taxon>Alphaproteobacteria</taxon>
        <taxon>Hyphomicrobiales</taxon>
        <taxon>Devosiaceae</taxon>
        <taxon>Devosia</taxon>
    </lineage>
</organism>
<dbReference type="InterPro" id="IPR016181">
    <property type="entry name" value="Acyl_CoA_acyltransferase"/>
</dbReference>
<dbReference type="InterPro" id="IPR000182">
    <property type="entry name" value="GNAT_dom"/>
</dbReference>
<keyword evidence="3" id="KW-1185">Reference proteome</keyword>
<dbReference type="AlphaFoldDB" id="A0A942EBU8"/>
<dbReference type="SUPFAM" id="SSF55729">
    <property type="entry name" value="Acyl-CoA N-acyltransferases (Nat)"/>
    <property type="match status" value="1"/>
</dbReference>
<reference evidence="2" key="1">
    <citation type="submission" date="2021-04" db="EMBL/GenBank/DDBJ databases">
        <title>Devosia litorisediminis sp. nov., isolated from a sand dune.</title>
        <authorList>
            <person name="Park S."/>
            <person name="Yoon J.-H."/>
        </authorList>
    </citation>
    <scope>NUCLEOTIDE SEQUENCE</scope>
    <source>
        <strain evidence="2">BSSL-BM10</strain>
    </source>
</reference>
<protein>
    <submittedName>
        <fullName evidence="2">N-acetyltransferase</fullName>
    </submittedName>
</protein>
<dbReference type="CDD" id="cd04301">
    <property type="entry name" value="NAT_SF"/>
    <property type="match status" value="1"/>
</dbReference>
<proteinExistence type="predicted"/>
<dbReference type="GO" id="GO:0016747">
    <property type="term" value="F:acyltransferase activity, transferring groups other than amino-acyl groups"/>
    <property type="evidence" value="ECO:0007669"/>
    <property type="project" value="InterPro"/>
</dbReference>
<dbReference type="EMBL" id="JAGXTP010000001">
    <property type="protein sequence ID" value="MBS3849342.1"/>
    <property type="molecule type" value="Genomic_DNA"/>
</dbReference>
<feature type="domain" description="N-acetyltransferase" evidence="1">
    <location>
        <begin position="1"/>
        <end position="163"/>
    </location>
</feature>
<gene>
    <name evidence="2" type="ORF">KD146_11605</name>
</gene>
<accession>A0A942EBU8</accession>
<sequence length="165" mass="17210">MIIRDEQPGDEDAIHQLTERAFAPMAFADGTEASLIGELRASGDLTLSLVVEIDGRIVGHVAFSPASINGVHGDWYGLGPVSVEPDMQRNGIGRALISCGLDCLRSAGAAGCALIGNPKVYGPMGFASDGAISYRDLEARIVQRIVFVGEAPAGELLFAPALEAS</sequence>
<dbReference type="PROSITE" id="PS51186">
    <property type="entry name" value="GNAT"/>
    <property type="match status" value="1"/>
</dbReference>
<name>A0A942EBU8_9HYPH</name>
<evidence type="ECO:0000313" key="2">
    <source>
        <dbReference type="EMBL" id="MBS3849342.1"/>
    </source>
</evidence>
<comment type="caution">
    <text evidence="2">The sequence shown here is derived from an EMBL/GenBank/DDBJ whole genome shotgun (WGS) entry which is preliminary data.</text>
</comment>
<dbReference type="Gene3D" id="3.40.630.30">
    <property type="match status" value="1"/>
</dbReference>
<dbReference type="Proteomes" id="UP000678281">
    <property type="component" value="Unassembled WGS sequence"/>
</dbReference>